<feature type="region of interest" description="Disordered" evidence="1">
    <location>
        <begin position="153"/>
        <end position="173"/>
    </location>
</feature>
<dbReference type="EMBL" id="JACATZ010000001">
    <property type="protein sequence ID" value="NWJ44930.1"/>
    <property type="molecule type" value="Genomic_DNA"/>
</dbReference>
<feature type="region of interest" description="Disordered" evidence="1">
    <location>
        <begin position="706"/>
        <end position="803"/>
    </location>
</feature>
<reference evidence="3 5" key="1">
    <citation type="submission" date="2020-06" db="EMBL/GenBank/DDBJ databases">
        <title>Anoxygenic phototrophic Chloroflexota member uses a Type I reaction center.</title>
        <authorList>
            <person name="Tsuji J.M."/>
            <person name="Shaw N.A."/>
            <person name="Nagashima S."/>
            <person name="Venkiteswaran J."/>
            <person name="Schiff S.L."/>
            <person name="Hanada S."/>
            <person name="Tank M."/>
            <person name="Neufeld J.D."/>
        </authorList>
    </citation>
    <scope>NUCLEOTIDE SEQUENCE [LARGE SCALE GENOMIC DNA]</scope>
    <source>
        <strain evidence="3">L227-S17</strain>
    </source>
</reference>
<feature type="transmembrane region" description="Helical" evidence="2">
    <location>
        <begin position="1314"/>
        <end position="1333"/>
    </location>
</feature>
<keyword evidence="2" id="KW-0812">Transmembrane</keyword>
<feature type="compositionally biased region" description="Polar residues" evidence="1">
    <location>
        <begin position="749"/>
        <end position="761"/>
    </location>
</feature>
<dbReference type="EMBL" id="CP128399">
    <property type="protein sequence ID" value="WJW66812.1"/>
    <property type="molecule type" value="Genomic_DNA"/>
</dbReference>
<dbReference type="Proteomes" id="UP000521676">
    <property type="component" value="Unassembled WGS sequence"/>
</dbReference>
<evidence type="ECO:0000313" key="6">
    <source>
        <dbReference type="Proteomes" id="UP001431572"/>
    </source>
</evidence>
<feature type="transmembrane region" description="Helical" evidence="2">
    <location>
        <begin position="1003"/>
        <end position="1024"/>
    </location>
</feature>
<evidence type="ECO:0000313" key="4">
    <source>
        <dbReference type="EMBL" id="WJW66812.1"/>
    </source>
</evidence>
<proteinExistence type="predicted"/>
<evidence type="ECO:0000256" key="2">
    <source>
        <dbReference type="SAM" id="Phobius"/>
    </source>
</evidence>
<keyword evidence="2" id="KW-0472">Membrane</keyword>
<evidence type="ECO:0000256" key="1">
    <source>
        <dbReference type="SAM" id="MobiDB-lite"/>
    </source>
</evidence>
<evidence type="ECO:0000313" key="5">
    <source>
        <dbReference type="Proteomes" id="UP000521676"/>
    </source>
</evidence>
<accession>A0A8T7LZS3</accession>
<reference evidence="4" key="2">
    <citation type="journal article" date="2024" name="Nature">
        <title>Anoxygenic phototroph of the Chloroflexota uses a type I reaction centre.</title>
        <authorList>
            <person name="Tsuji J.M."/>
            <person name="Shaw N.A."/>
            <person name="Nagashima S."/>
            <person name="Venkiteswaran J.J."/>
            <person name="Schiff S.L."/>
            <person name="Watanabe T."/>
            <person name="Fukui M."/>
            <person name="Hanada S."/>
            <person name="Tank M."/>
            <person name="Neufeld J.D."/>
        </authorList>
    </citation>
    <scope>NUCLEOTIDE SEQUENCE</scope>
    <source>
        <strain evidence="4">L227-S17</strain>
    </source>
</reference>
<keyword evidence="2" id="KW-1133">Transmembrane helix</keyword>
<feature type="compositionally biased region" description="Polar residues" evidence="1">
    <location>
        <begin position="57"/>
        <end position="70"/>
    </location>
</feature>
<gene>
    <name evidence="3" type="ORF">HXX08_03540</name>
    <name evidence="4" type="ORF">OZ401_000057</name>
</gene>
<feature type="compositionally biased region" description="Polar residues" evidence="1">
    <location>
        <begin position="310"/>
        <end position="321"/>
    </location>
</feature>
<feature type="region of interest" description="Disordered" evidence="1">
    <location>
        <begin position="222"/>
        <end position="324"/>
    </location>
</feature>
<feature type="compositionally biased region" description="Basic and acidic residues" evidence="1">
    <location>
        <begin position="79"/>
        <end position="95"/>
    </location>
</feature>
<name>A0A8T7LZS3_9CHLR</name>
<feature type="compositionally biased region" description="Basic and acidic residues" evidence="1">
    <location>
        <begin position="725"/>
        <end position="739"/>
    </location>
</feature>
<feature type="region of interest" description="Disordered" evidence="1">
    <location>
        <begin position="39"/>
        <end position="117"/>
    </location>
</feature>
<organism evidence="3 5">
    <name type="scientific">Candidatus Chlorohelix allophototropha</name>
    <dbReference type="NCBI Taxonomy" id="3003348"/>
    <lineage>
        <taxon>Bacteria</taxon>
        <taxon>Bacillati</taxon>
        <taxon>Chloroflexota</taxon>
        <taxon>Chloroflexia</taxon>
        <taxon>Candidatus Chloroheliales</taxon>
        <taxon>Candidatus Chloroheliaceae</taxon>
        <taxon>Candidatus Chlorohelix</taxon>
    </lineage>
</organism>
<feature type="compositionally biased region" description="Polar residues" evidence="1">
    <location>
        <begin position="405"/>
        <end position="419"/>
    </location>
</feature>
<sequence>MSDRAEQVNKCQACGQINLPTATLCQNCGTPLPRIKAKKDESQLGNQETPTLGGRVNLQQFGQETPTANRRLSRFAEAAAKKRQEKGNESSHTESFDSFSALRSDLPKPTDFSPVEEESVALEELNLDLPAFAPEDFGLLAEELRLPVEEIPPEERPVAAPPLRRSNLPQTGELPDWLSMAQPSGESVFHSSNIEQNSTLEAFSPEETGTFNSAEVLPFELSPSERGFATGSSRVSDTEDLDSGVPEWLRDLTAPSSEKQENRTSSRLRDQPVFVPFPHQTDELVEPTEGLFSQTEKQPRPLRDAPEWLNRNQTEPDSASGKSGIFGDVELEKALEEAFEEGDPKSLARKLLGLDTFELEELPDLSQPNVAGVVRKNSTSELLDSESLPPLEELFIEEENVEESATTLSKETASGQPDANNVPPWGEGVAPWLRGLVLPNYTPSAPTKAEITLAPFNPVAEQQIARQKFIHTDEFDADKPQWVEEAAVSAESTDETRPLSMRELLRQTNELAGPEMLLQEVKSSEDITTPPLIDIHQRPTEEFSLADLDIQQISDSPVNLPEAASSEENLIEQVASLDMPEWLSSEIKATGSQETLDELPAWLKAEIGDEPVTPPPGVMPDWLTTGVQTEKQAQEEEAIPDWLGEISPSEPTSVEEEIPDWLKGLKEELPEEKTIAPVPTEEYPQWLGDVDVQATAKPAEQMPEWLQSPISESATAAPDTQPESAEDKLEPFDLAHFVETEPEVDESSHTVVDASSTSSSEIPEWLGEFEHPQGQAGEEEPPEWLKSMMQGTAPSRKAEEAPKTYSQVGSYALDEQLENIPEWLKDKTEAPVANTAAATPVAQESQIGALLREIALLGDDEQLPVTTPEWLNTEKKPEPEPEPEIPMPLSEIPDWLKDDTANLKGIAQVADVGTLQPNLQMPQVEVATPFEIEGQNFLGDLDVPSWLVQQSQPAVVAPAQPLTQPTPAEFVPGQLPAWLRTVGPTVTEEPDQLTDSVKLVGSLPLVTIPITLAGAEVLNTLLSSPHKIAVEDKKEQKKPLISQAILIRYAGFMVLLLAALLGILLTPLKDASINIQPSTLNFFTAVESLQPNQKVLLAYDWDAEVNGEMRSLSQSVTQHVMAKRSRIVTVSLNPQGPALASQILNELATRPEYGNSATRLYEYGIGYLNLGYRSGNEAALRSLFSNIGALPDYKKGAQASSYPVMQGINGLQDFDMIIVLAGNDGSVRSWVEQLSIQPNARLLLVTPSAVEPFAQPYVFGPPAADTQTIGKFTRPQALLTGLNGAAQYQQLLLDRNISSDRNLNLLQRLNAQTFAALGLVLIIIVVNVVYLSTELRKRRGSA</sequence>
<protein>
    <submittedName>
        <fullName evidence="3">Zinc ribbon domain-containing protein</fullName>
    </submittedName>
</protein>
<feature type="compositionally biased region" description="Basic and acidic residues" evidence="1">
    <location>
        <begin position="297"/>
        <end position="306"/>
    </location>
</feature>
<feature type="region of interest" description="Disordered" evidence="1">
    <location>
        <begin position="399"/>
        <end position="425"/>
    </location>
</feature>
<dbReference type="RefSeq" id="WP_341468705.1">
    <property type="nucleotide sequence ID" value="NZ_CP128399.1"/>
</dbReference>
<keyword evidence="6" id="KW-1185">Reference proteome</keyword>
<feature type="region of interest" description="Disordered" evidence="1">
    <location>
        <begin position="628"/>
        <end position="657"/>
    </location>
</feature>
<feature type="transmembrane region" description="Helical" evidence="2">
    <location>
        <begin position="1045"/>
        <end position="1068"/>
    </location>
</feature>
<feature type="compositionally biased region" description="Basic and acidic residues" evidence="1">
    <location>
        <begin position="258"/>
        <end position="270"/>
    </location>
</feature>
<evidence type="ECO:0000313" key="3">
    <source>
        <dbReference type="EMBL" id="NWJ44930.1"/>
    </source>
</evidence>
<dbReference type="Proteomes" id="UP001431572">
    <property type="component" value="Chromosome 1"/>
</dbReference>